<organism evidence="2 3">
    <name type="scientific">Tatumella ptyseos ATCC 33301</name>
    <dbReference type="NCBI Taxonomy" id="1005995"/>
    <lineage>
        <taxon>Bacteria</taxon>
        <taxon>Pseudomonadati</taxon>
        <taxon>Pseudomonadota</taxon>
        <taxon>Gammaproteobacteria</taxon>
        <taxon>Enterobacterales</taxon>
        <taxon>Erwiniaceae</taxon>
        <taxon>Tatumella</taxon>
    </lineage>
</organism>
<keyword evidence="3" id="KW-1185">Reference proteome</keyword>
<evidence type="ECO:0000313" key="2">
    <source>
        <dbReference type="EMBL" id="KFD22739.1"/>
    </source>
</evidence>
<name>A0A085JQJ3_9GAMM</name>
<dbReference type="AlphaFoldDB" id="A0A085JQJ3"/>
<reference evidence="2 3" key="1">
    <citation type="submission" date="2014-05" db="EMBL/GenBank/DDBJ databases">
        <title>ATOL: Assembling a taxonomically balanced genome-scale reconstruction of the evolutionary history of the Enterobacteriaceae.</title>
        <authorList>
            <person name="Plunkett G.III."/>
            <person name="Neeno-Eckwall E.C."/>
            <person name="Glasner J.D."/>
            <person name="Perna N.T."/>
        </authorList>
    </citation>
    <scope>NUCLEOTIDE SEQUENCE [LARGE SCALE GENOMIC DNA]</scope>
    <source>
        <strain evidence="2 3">ATCC 33301</strain>
    </source>
</reference>
<accession>A0A085JQJ3</accession>
<comment type="caution">
    <text evidence="2">The sequence shown here is derived from an EMBL/GenBank/DDBJ whole genome shotgun (WGS) entry which is preliminary data.</text>
</comment>
<proteinExistence type="predicted"/>
<evidence type="ECO:0008006" key="4">
    <source>
        <dbReference type="Google" id="ProtNLM"/>
    </source>
</evidence>
<dbReference type="eggNOG" id="ENOG502ZGW0">
    <property type="taxonomic scope" value="Bacteria"/>
</dbReference>
<protein>
    <recommendedName>
        <fullName evidence="4">Lysozyme inhibitor LprI N-terminal domain-containing protein</fullName>
    </recommendedName>
</protein>
<dbReference type="EMBL" id="JMPR01000002">
    <property type="protein sequence ID" value="KFD22739.1"/>
    <property type="molecule type" value="Genomic_DNA"/>
</dbReference>
<keyword evidence="1" id="KW-0732">Signal</keyword>
<dbReference type="Proteomes" id="UP000028602">
    <property type="component" value="Unassembled WGS sequence"/>
</dbReference>
<feature type="chain" id="PRO_5001793616" description="Lysozyme inhibitor LprI N-terminal domain-containing protein" evidence="1">
    <location>
        <begin position="22"/>
        <end position="152"/>
    </location>
</feature>
<dbReference type="Gene3D" id="1.20.1270.180">
    <property type="match status" value="1"/>
</dbReference>
<gene>
    <name evidence="2" type="ORF">GTPT_0018</name>
</gene>
<feature type="signal peptide" evidence="1">
    <location>
        <begin position="1"/>
        <end position="21"/>
    </location>
</feature>
<evidence type="ECO:0000256" key="1">
    <source>
        <dbReference type="SAM" id="SignalP"/>
    </source>
</evidence>
<sequence length="152" mass="17360">MRTFCCFAVAVFLILPLPGIAALSESPEAKECFKKYNIPAQQDECLSKARMDSETDLDALISDTVKRIKANNMGWFNGKENASVTSGDIYSIRFMKAQALWKHYRQELCLAVATELDEEAYDYQSFIDQCEINLNRRHKEEINLLGLPRVVE</sequence>
<evidence type="ECO:0000313" key="3">
    <source>
        <dbReference type="Proteomes" id="UP000028602"/>
    </source>
</evidence>